<feature type="transmembrane region" description="Helical" evidence="2">
    <location>
        <begin position="227"/>
        <end position="255"/>
    </location>
</feature>
<dbReference type="Pfam" id="PF20153">
    <property type="entry name" value="DUF6535"/>
    <property type="match status" value="1"/>
</dbReference>
<keyword evidence="2" id="KW-0812">Transmembrane</keyword>
<keyword evidence="2" id="KW-0472">Membrane</keyword>
<dbReference type="STRING" id="1314776.A0A166GLG8"/>
<gene>
    <name evidence="4" type="ORF">SISSUDRAFT_203573</name>
</gene>
<evidence type="ECO:0000313" key="4">
    <source>
        <dbReference type="EMBL" id="KZT41795.1"/>
    </source>
</evidence>
<dbReference type="InterPro" id="IPR045338">
    <property type="entry name" value="DUF6535"/>
</dbReference>
<dbReference type="AlphaFoldDB" id="A0A166GLG8"/>
<feature type="compositionally biased region" description="Low complexity" evidence="1">
    <location>
        <begin position="1"/>
        <end position="11"/>
    </location>
</feature>
<evidence type="ECO:0000259" key="3">
    <source>
        <dbReference type="Pfam" id="PF20153"/>
    </source>
</evidence>
<feature type="transmembrane region" description="Helical" evidence="2">
    <location>
        <begin position="168"/>
        <end position="193"/>
    </location>
</feature>
<evidence type="ECO:0000256" key="2">
    <source>
        <dbReference type="SAM" id="Phobius"/>
    </source>
</evidence>
<protein>
    <recommendedName>
        <fullName evidence="3">DUF6535 domain-containing protein</fullName>
    </recommendedName>
</protein>
<keyword evidence="2" id="KW-1133">Transmembrane helix</keyword>
<feature type="domain" description="DUF6535" evidence="3">
    <location>
        <begin position="101"/>
        <end position="256"/>
    </location>
</feature>
<sequence length="496" mass="55309">MTDSDASSFDMADSRSDTSSGSNPGLIDGLMSRFDKLLILMEHQNTLMESQGRTLEKHSEVLDDQHSTMKKHSSMLEALEKDATKDDRAHDLRPLEDEQTWGALDKESLAKIKVVVEGWRDLMQISLVFIALFLTVVTAFLSPLLQVFTSPPTDTAPSSSSKNPLPSVPLQFVALFYYLALVFSIFNSVLCVLGMQWAGRLIAVPLGKTNLERTLARERRKAIADRYMLPLMGVLFWTLLLAIGFFVLGLLIQFWELAFSFQGPAAILALGAVVASVLSLIILGIVVATTVHAALHQNSPFESPLSNALLPLLNWMRQLRGGSVSQDRKAERLDVKDTGHDDGKGLNVHIKSATDVMSVIQWRDGDSTEVQALKAYARLVIDTNDTEVLERAAPSFDFGRWYTAGDSLFAAFIAVRDRFLASDTLFRLKETVHKQVVNPTCWRDMISFLTRGKATQTFDEVLDMLLTDELLPDTIWKGSLVATLWHIAFLYRPRCL</sequence>
<name>A0A166GLG8_9AGAM</name>
<dbReference type="Proteomes" id="UP000076798">
    <property type="component" value="Unassembled WGS sequence"/>
</dbReference>
<proteinExistence type="predicted"/>
<organism evidence="4 5">
    <name type="scientific">Sistotremastrum suecicum HHB10207 ss-3</name>
    <dbReference type="NCBI Taxonomy" id="1314776"/>
    <lineage>
        <taxon>Eukaryota</taxon>
        <taxon>Fungi</taxon>
        <taxon>Dikarya</taxon>
        <taxon>Basidiomycota</taxon>
        <taxon>Agaricomycotina</taxon>
        <taxon>Agaricomycetes</taxon>
        <taxon>Sistotremastrales</taxon>
        <taxon>Sistotremastraceae</taxon>
        <taxon>Sistotremastrum</taxon>
    </lineage>
</organism>
<evidence type="ECO:0000313" key="5">
    <source>
        <dbReference type="Proteomes" id="UP000076798"/>
    </source>
</evidence>
<accession>A0A166GLG8</accession>
<feature type="region of interest" description="Disordered" evidence="1">
    <location>
        <begin position="1"/>
        <end position="26"/>
    </location>
</feature>
<dbReference type="EMBL" id="KV428018">
    <property type="protein sequence ID" value="KZT41795.1"/>
    <property type="molecule type" value="Genomic_DNA"/>
</dbReference>
<feature type="transmembrane region" description="Helical" evidence="2">
    <location>
        <begin position="267"/>
        <end position="295"/>
    </location>
</feature>
<evidence type="ECO:0000256" key="1">
    <source>
        <dbReference type="SAM" id="MobiDB-lite"/>
    </source>
</evidence>
<feature type="transmembrane region" description="Helical" evidence="2">
    <location>
        <begin position="127"/>
        <end position="148"/>
    </location>
</feature>
<keyword evidence="5" id="KW-1185">Reference proteome</keyword>
<reference evidence="4 5" key="1">
    <citation type="journal article" date="2016" name="Mol. Biol. Evol.">
        <title>Comparative Genomics of Early-Diverging Mushroom-Forming Fungi Provides Insights into the Origins of Lignocellulose Decay Capabilities.</title>
        <authorList>
            <person name="Nagy L.G."/>
            <person name="Riley R."/>
            <person name="Tritt A."/>
            <person name="Adam C."/>
            <person name="Daum C."/>
            <person name="Floudas D."/>
            <person name="Sun H."/>
            <person name="Yadav J.S."/>
            <person name="Pangilinan J."/>
            <person name="Larsson K.H."/>
            <person name="Matsuura K."/>
            <person name="Barry K."/>
            <person name="Labutti K."/>
            <person name="Kuo R."/>
            <person name="Ohm R.A."/>
            <person name="Bhattacharya S.S."/>
            <person name="Shirouzu T."/>
            <person name="Yoshinaga Y."/>
            <person name="Martin F.M."/>
            <person name="Grigoriev I.V."/>
            <person name="Hibbett D.S."/>
        </authorList>
    </citation>
    <scope>NUCLEOTIDE SEQUENCE [LARGE SCALE GENOMIC DNA]</scope>
    <source>
        <strain evidence="4 5">HHB10207 ss-3</strain>
    </source>
</reference>